<keyword evidence="6" id="KW-0547">Nucleotide-binding</keyword>
<evidence type="ECO:0000256" key="1">
    <source>
        <dbReference type="ARBA" id="ARBA00006930"/>
    </source>
</evidence>
<name>A0A1M4XYT8_9GAMM</name>
<evidence type="ECO:0000256" key="15">
    <source>
        <dbReference type="SAM" id="MobiDB-lite"/>
    </source>
</evidence>
<dbReference type="GO" id="GO:0006302">
    <property type="term" value="P:double-strand break repair"/>
    <property type="evidence" value="ECO:0007669"/>
    <property type="project" value="InterPro"/>
</dbReference>
<comment type="subunit">
    <text evidence="2">Heterodimer of SbcC and SbcD.</text>
</comment>
<feature type="coiled-coil region" evidence="14">
    <location>
        <begin position="235"/>
        <end position="262"/>
    </location>
</feature>
<dbReference type="PANTHER" id="PTHR32114">
    <property type="entry name" value="ABC TRANSPORTER ABCH.3"/>
    <property type="match status" value="1"/>
</dbReference>
<dbReference type="OrthoDB" id="9795626at2"/>
<evidence type="ECO:0000256" key="14">
    <source>
        <dbReference type="SAM" id="Coils"/>
    </source>
</evidence>
<organism evidence="17 18">
    <name type="scientific">Modicisalibacter ilicicola DSM 19980</name>
    <dbReference type="NCBI Taxonomy" id="1121942"/>
    <lineage>
        <taxon>Bacteria</taxon>
        <taxon>Pseudomonadati</taxon>
        <taxon>Pseudomonadota</taxon>
        <taxon>Gammaproteobacteria</taxon>
        <taxon>Oceanospirillales</taxon>
        <taxon>Halomonadaceae</taxon>
        <taxon>Modicisalibacter</taxon>
    </lineage>
</organism>
<feature type="region of interest" description="Disordered" evidence="15">
    <location>
        <begin position="276"/>
        <end position="298"/>
    </location>
</feature>
<dbReference type="GO" id="GO:0004519">
    <property type="term" value="F:endonuclease activity"/>
    <property type="evidence" value="ECO:0007669"/>
    <property type="project" value="UniProtKB-KW"/>
</dbReference>
<keyword evidence="5" id="KW-0540">Nuclease</keyword>
<feature type="region of interest" description="Disordered" evidence="15">
    <location>
        <begin position="878"/>
        <end position="912"/>
    </location>
</feature>
<evidence type="ECO:0000256" key="4">
    <source>
        <dbReference type="ARBA" id="ARBA00022705"/>
    </source>
</evidence>
<feature type="domain" description="Rad50/SbcC-type AAA" evidence="16">
    <location>
        <begin position="6"/>
        <end position="224"/>
    </location>
</feature>
<feature type="compositionally biased region" description="Basic and acidic residues" evidence="15">
    <location>
        <begin position="339"/>
        <end position="363"/>
    </location>
</feature>
<dbReference type="EMBL" id="FQUJ01000006">
    <property type="protein sequence ID" value="SHE98610.1"/>
    <property type="molecule type" value="Genomic_DNA"/>
</dbReference>
<gene>
    <name evidence="17" type="ORF">SAMN02745148_01520</name>
</gene>
<keyword evidence="4" id="KW-0235">DNA replication</keyword>
<keyword evidence="11 14" id="KW-0175">Coiled coil</keyword>
<evidence type="ECO:0000256" key="9">
    <source>
        <dbReference type="ARBA" id="ARBA00022839"/>
    </source>
</evidence>
<dbReference type="RefSeq" id="WP_072821400.1">
    <property type="nucleotide sequence ID" value="NZ_FQUJ01000006.1"/>
</dbReference>
<dbReference type="InterPro" id="IPR027417">
    <property type="entry name" value="P-loop_NTPase"/>
</dbReference>
<dbReference type="InterPro" id="IPR038729">
    <property type="entry name" value="Rad50/SbcC_AAA"/>
</dbReference>
<dbReference type="AlphaFoldDB" id="A0A1M4XYT8"/>
<dbReference type="GO" id="GO:0006260">
    <property type="term" value="P:DNA replication"/>
    <property type="evidence" value="ECO:0007669"/>
    <property type="project" value="UniProtKB-KW"/>
</dbReference>
<protein>
    <recommendedName>
        <fullName evidence="3">Nuclease SbcCD subunit C</fullName>
    </recommendedName>
</protein>
<dbReference type="Pfam" id="PF13558">
    <property type="entry name" value="SbcC_Walker_B"/>
    <property type="match status" value="1"/>
</dbReference>
<dbReference type="GO" id="GO:0005524">
    <property type="term" value="F:ATP binding"/>
    <property type="evidence" value="ECO:0007669"/>
    <property type="project" value="UniProtKB-KW"/>
</dbReference>
<keyword evidence="10" id="KW-0067">ATP-binding</keyword>
<comment type="similarity">
    <text evidence="1">Belongs to the SMC family. SbcC subfamily.</text>
</comment>
<reference evidence="17 18" key="1">
    <citation type="submission" date="2016-11" db="EMBL/GenBank/DDBJ databases">
        <authorList>
            <person name="Jaros S."/>
            <person name="Januszkiewicz K."/>
            <person name="Wedrychowicz H."/>
        </authorList>
    </citation>
    <scope>NUCLEOTIDE SEQUENCE [LARGE SCALE GENOMIC DNA]</scope>
    <source>
        <strain evidence="17 18">DSM 19980</strain>
    </source>
</reference>
<dbReference type="PANTHER" id="PTHR32114:SF2">
    <property type="entry name" value="ABC TRANSPORTER ABCH.3"/>
    <property type="match status" value="1"/>
</dbReference>
<evidence type="ECO:0000259" key="16">
    <source>
        <dbReference type="Pfam" id="PF13476"/>
    </source>
</evidence>
<keyword evidence="8" id="KW-0378">Hydrolase</keyword>
<evidence type="ECO:0000256" key="11">
    <source>
        <dbReference type="ARBA" id="ARBA00023054"/>
    </source>
</evidence>
<dbReference type="Proteomes" id="UP000184346">
    <property type="component" value="Unassembled WGS sequence"/>
</dbReference>
<keyword evidence="12" id="KW-0233">DNA recombination</keyword>
<feature type="coiled-coil region" evidence="14">
    <location>
        <begin position="403"/>
        <end position="437"/>
    </location>
</feature>
<dbReference type="GO" id="GO:0004527">
    <property type="term" value="F:exonuclease activity"/>
    <property type="evidence" value="ECO:0007669"/>
    <property type="project" value="UniProtKB-KW"/>
</dbReference>
<feature type="compositionally biased region" description="Basic and acidic residues" evidence="15">
    <location>
        <begin position="373"/>
        <end position="394"/>
    </location>
</feature>
<feature type="compositionally biased region" description="Basic and acidic residues" evidence="15">
    <location>
        <begin position="318"/>
        <end position="327"/>
    </location>
</feature>
<dbReference type="Gene3D" id="3.40.50.300">
    <property type="entry name" value="P-loop containing nucleotide triphosphate hydrolases"/>
    <property type="match status" value="2"/>
</dbReference>
<feature type="region of interest" description="Disordered" evidence="15">
    <location>
        <begin position="746"/>
        <end position="776"/>
    </location>
</feature>
<evidence type="ECO:0000256" key="5">
    <source>
        <dbReference type="ARBA" id="ARBA00022722"/>
    </source>
</evidence>
<feature type="region of interest" description="Disordered" evidence="15">
    <location>
        <begin position="318"/>
        <end position="402"/>
    </location>
</feature>
<comment type="function">
    <text evidence="13">SbcCD cleaves DNA hairpin structures. These structures can inhibit DNA replication and are intermediates in certain DNA recombination reactions. The complex acts as a 3'-&gt;5' double strand exonuclease that can open hairpins. It also has a 5' single-strand endonuclease activity.</text>
</comment>
<evidence type="ECO:0000256" key="3">
    <source>
        <dbReference type="ARBA" id="ARBA00013368"/>
    </source>
</evidence>
<evidence type="ECO:0000256" key="2">
    <source>
        <dbReference type="ARBA" id="ARBA00011322"/>
    </source>
</evidence>
<evidence type="ECO:0000256" key="10">
    <source>
        <dbReference type="ARBA" id="ARBA00022840"/>
    </source>
</evidence>
<evidence type="ECO:0000256" key="13">
    <source>
        <dbReference type="ARBA" id="ARBA00055999"/>
    </source>
</evidence>
<dbReference type="STRING" id="1121942.SAMN02745148_01520"/>
<dbReference type="GO" id="GO:0006310">
    <property type="term" value="P:DNA recombination"/>
    <property type="evidence" value="ECO:0007669"/>
    <property type="project" value="UniProtKB-KW"/>
</dbReference>
<keyword evidence="9 17" id="KW-0269">Exonuclease</keyword>
<accession>A0A1M4XYT8</accession>
<dbReference type="SUPFAM" id="SSF52540">
    <property type="entry name" value="P-loop containing nucleoside triphosphate hydrolases"/>
    <property type="match status" value="2"/>
</dbReference>
<evidence type="ECO:0000313" key="18">
    <source>
        <dbReference type="Proteomes" id="UP000184346"/>
    </source>
</evidence>
<keyword evidence="18" id="KW-1185">Reference proteome</keyword>
<evidence type="ECO:0000256" key="8">
    <source>
        <dbReference type="ARBA" id="ARBA00022801"/>
    </source>
</evidence>
<evidence type="ECO:0000256" key="12">
    <source>
        <dbReference type="ARBA" id="ARBA00023172"/>
    </source>
</evidence>
<dbReference type="Pfam" id="PF13476">
    <property type="entry name" value="AAA_23"/>
    <property type="match status" value="1"/>
</dbReference>
<keyword evidence="7" id="KW-0255">Endonuclease</keyword>
<dbReference type="FunFam" id="3.40.50.300:FF:001446">
    <property type="entry name" value="DsDNA exonuclease SbcC"/>
    <property type="match status" value="1"/>
</dbReference>
<proteinExistence type="inferred from homology"/>
<dbReference type="GO" id="GO:0016887">
    <property type="term" value="F:ATP hydrolysis activity"/>
    <property type="evidence" value="ECO:0007669"/>
    <property type="project" value="InterPro"/>
</dbReference>
<evidence type="ECO:0000256" key="7">
    <source>
        <dbReference type="ARBA" id="ARBA00022759"/>
    </source>
</evidence>
<sequence>MKILAIRLENLASLAGRHELDFTAAPLADQGLFAITGPTGAGKSTLLDALCLALYGSTPRLRGARQDQARVPDPGAVAITSFDPRSLLRRGCASGFAEVDFLGRDRRRYRARWAVRRARERQDGRLQAVEQSLTDLDDNRLLTAQKREFDALLPERLGLSFEQFTRAVLLAQSEFSAFLKADDNARSELLEKLTDTGEYSKISIAAYRRAKSAQQNVAEFERRLAGELPADAETRVRLEREAAESEHELKSVQAEGTRLQSERQWLQQDRRLAQAAREAQERMDQACRGDEALSTQREQEQLLERLAPQRHRFLRRETLERQGREQEQQCTSTRQALSEAERQHAQVAEEKRRADTVLGEADRHRKKAQPRIEAARELAAERDRCEHQRRDKQASRQRIADALTEDRRQYEALQATYRRQRQELDALEAALREQLGEHADALTARRALLADEERASQRRQSLQALEQHWRQWHDSQQRLEALRRQHDSDTREQARILEQGQAAKTQLEEVETRQRQLQASIDGLRAARSESMLLLRQQLCDDQPCPVCGSLDHPYREAPPSEPAQAQLEATEREERRQLGEAAKFVESARERHHELQGQYRAFQAQLTRNAAQIAKLAEETTAHRATLLDQPGGQALLEQTDAAGWLREHRDRAETHWQDARQALETLDATQQRLAPLRDALQRQEVELSGLASRCEQHERSLAALDDELAPLAERCQRLERELQESLGEHANPAAWQQNLDDTLEQARRHAEQSRDREQHAASEAQRQRQALDHRQQQLEALRQEHVALDRELNVWRERHPQFDDATLSALLAITEEERQSQQRRLQDAERERHAAEISLEERRQALAAHRRERFAADDNDALLDQETENRIAALSERLDTEETDVTERHAAAQQKRDSARHALHDDDRRRERQRELLAELEAARREQHRWGSISELIGSADGKAFRRIAQAYNLEQLLDHANAHLASLSRRYRLTRGGSELGILVIDGDMGDERRSVHSLSGGETFLVSLALALGLASMASGQLRIESLFIDEGFGSLDPQSLALAMDALDGLQAQGRRVGVISHVQEMHERIPVQVRIEPLGNGASRARLVSV</sequence>
<evidence type="ECO:0000256" key="6">
    <source>
        <dbReference type="ARBA" id="ARBA00022741"/>
    </source>
</evidence>
<evidence type="ECO:0000313" key="17">
    <source>
        <dbReference type="EMBL" id="SHE98610.1"/>
    </source>
</evidence>